<dbReference type="EMBL" id="CM044705">
    <property type="protein sequence ID" value="KAI5663048.1"/>
    <property type="molecule type" value="Genomic_DNA"/>
</dbReference>
<sequence length="110" mass="13030">MVDESPRIKELPQAKFEKSLETHVEKEISNEDSYDIINEKSIEKEECNEFKETERVEEKESLSENSHYFYSISTLCEKLEKDESSKEKEYELEKSESTKENSALLKNKRV</sequence>
<proteinExistence type="predicted"/>
<protein>
    <submittedName>
        <fullName evidence="1">Uncharacterized protein</fullName>
    </submittedName>
</protein>
<evidence type="ECO:0000313" key="2">
    <source>
        <dbReference type="Proteomes" id="UP001060085"/>
    </source>
</evidence>
<reference evidence="2" key="1">
    <citation type="journal article" date="2023" name="Nat. Plants">
        <title>Single-cell RNA sequencing provides a high-resolution roadmap for understanding the multicellular compartmentation of specialized metabolism.</title>
        <authorList>
            <person name="Sun S."/>
            <person name="Shen X."/>
            <person name="Li Y."/>
            <person name="Li Y."/>
            <person name="Wang S."/>
            <person name="Li R."/>
            <person name="Zhang H."/>
            <person name="Shen G."/>
            <person name="Guo B."/>
            <person name="Wei J."/>
            <person name="Xu J."/>
            <person name="St-Pierre B."/>
            <person name="Chen S."/>
            <person name="Sun C."/>
        </authorList>
    </citation>
    <scope>NUCLEOTIDE SEQUENCE [LARGE SCALE GENOMIC DNA]</scope>
</reference>
<gene>
    <name evidence="1" type="ORF">M9H77_22371</name>
</gene>
<organism evidence="1 2">
    <name type="scientific">Catharanthus roseus</name>
    <name type="common">Madagascar periwinkle</name>
    <name type="synonym">Vinca rosea</name>
    <dbReference type="NCBI Taxonomy" id="4058"/>
    <lineage>
        <taxon>Eukaryota</taxon>
        <taxon>Viridiplantae</taxon>
        <taxon>Streptophyta</taxon>
        <taxon>Embryophyta</taxon>
        <taxon>Tracheophyta</taxon>
        <taxon>Spermatophyta</taxon>
        <taxon>Magnoliopsida</taxon>
        <taxon>eudicotyledons</taxon>
        <taxon>Gunneridae</taxon>
        <taxon>Pentapetalae</taxon>
        <taxon>asterids</taxon>
        <taxon>lamiids</taxon>
        <taxon>Gentianales</taxon>
        <taxon>Apocynaceae</taxon>
        <taxon>Rauvolfioideae</taxon>
        <taxon>Vinceae</taxon>
        <taxon>Catharanthinae</taxon>
        <taxon>Catharanthus</taxon>
    </lineage>
</organism>
<dbReference type="Proteomes" id="UP001060085">
    <property type="component" value="Linkage Group LG05"/>
</dbReference>
<evidence type="ECO:0000313" key="1">
    <source>
        <dbReference type="EMBL" id="KAI5663048.1"/>
    </source>
</evidence>
<comment type="caution">
    <text evidence="1">The sequence shown here is derived from an EMBL/GenBank/DDBJ whole genome shotgun (WGS) entry which is preliminary data.</text>
</comment>
<name>A0ACC0ASX5_CATRO</name>
<keyword evidence="2" id="KW-1185">Reference proteome</keyword>
<accession>A0ACC0ASX5</accession>